<evidence type="ECO:0000313" key="2">
    <source>
        <dbReference type="Proteomes" id="UP001060215"/>
    </source>
</evidence>
<sequence>MNTFSSISLLDHPNQHCSQSGCERESLLPLNSTNVFAALGTLRKKKKSDKEQGSSKSKSSSKKKQDKESETQIAFAWDIVDVYKEHLFCIWKTFILEQSSVLEIQCFCM</sequence>
<protein>
    <submittedName>
        <fullName evidence="1">Uncharacterized protein</fullName>
    </submittedName>
</protein>
<dbReference type="Proteomes" id="UP001060215">
    <property type="component" value="Chromosome 9"/>
</dbReference>
<dbReference type="EMBL" id="CM045766">
    <property type="protein sequence ID" value="KAI8004748.1"/>
    <property type="molecule type" value="Genomic_DNA"/>
</dbReference>
<gene>
    <name evidence="1" type="ORF">LOK49_LG08G02847</name>
</gene>
<organism evidence="1 2">
    <name type="scientific">Camellia lanceoleosa</name>
    <dbReference type="NCBI Taxonomy" id="1840588"/>
    <lineage>
        <taxon>Eukaryota</taxon>
        <taxon>Viridiplantae</taxon>
        <taxon>Streptophyta</taxon>
        <taxon>Embryophyta</taxon>
        <taxon>Tracheophyta</taxon>
        <taxon>Spermatophyta</taxon>
        <taxon>Magnoliopsida</taxon>
        <taxon>eudicotyledons</taxon>
        <taxon>Gunneridae</taxon>
        <taxon>Pentapetalae</taxon>
        <taxon>asterids</taxon>
        <taxon>Ericales</taxon>
        <taxon>Theaceae</taxon>
        <taxon>Camellia</taxon>
    </lineage>
</organism>
<accession>A0ACC0GVV1</accession>
<name>A0ACC0GVV1_9ERIC</name>
<proteinExistence type="predicted"/>
<keyword evidence="2" id="KW-1185">Reference proteome</keyword>
<reference evidence="1 2" key="1">
    <citation type="journal article" date="2022" name="Plant J.">
        <title>Chromosome-level genome of Camellia lanceoleosa provides a valuable resource for understanding genome evolution and self-incompatibility.</title>
        <authorList>
            <person name="Gong W."/>
            <person name="Xiao S."/>
            <person name="Wang L."/>
            <person name="Liao Z."/>
            <person name="Chang Y."/>
            <person name="Mo W."/>
            <person name="Hu G."/>
            <person name="Li W."/>
            <person name="Zhao G."/>
            <person name="Zhu H."/>
            <person name="Hu X."/>
            <person name="Ji K."/>
            <person name="Xiang X."/>
            <person name="Song Q."/>
            <person name="Yuan D."/>
            <person name="Jin S."/>
            <person name="Zhang L."/>
        </authorList>
    </citation>
    <scope>NUCLEOTIDE SEQUENCE [LARGE SCALE GENOMIC DNA]</scope>
    <source>
        <strain evidence="1">SQ_2022a</strain>
    </source>
</reference>
<evidence type="ECO:0000313" key="1">
    <source>
        <dbReference type="EMBL" id="KAI8004748.1"/>
    </source>
</evidence>
<comment type="caution">
    <text evidence="1">The sequence shown here is derived from an EMBL/GenBank/DDBJ whole genome shotgun (WGS) entry which is preliminary data.</text>
</comment>